<dbReference type="AlphaFoldDB" id="A0AAF0ZH57"/>
<dbReference type="Gene3D" id="2.40.100.10">
    <property type="entry name" value="Cyclophilin-like"/>
    <property type="match status" value="1"/>
</dbReference>
<dbReference type="InterPro" id="IPR002130">
    <property type="entry name" value="Cyclophilin-type_PPIase_dom"/>
</dbReference>
<keyword evidence="2" id="KW-0413">Isomerase</keyword>
<dbReference type="PROSITE" id="PS50072">
    <property type="entry name" value="CSA_PPIASE_2"/>
    <property type="match status" value="1"/>
</dbReference>
<evidence type="ECO:0000313" key="2">
    <source>
        <dbReference type="EMBL" id="WPF89239.1"/>
    </source>
</evidence>
<dbReference type="InterPro" id="IPR043708">
    <property type="entry name" value="DUF5648"/>
</dbReference>
<dbReference type="RefSeq" id="WP_320001802.1">
    <property type="nucleotide sequence ID" value="NZ_CP138348.1"/>
</dbReference>
<dbReference type="InterPro" id="IPR029000">
    <property type="entry name" value="Cyclophilin-like_dom_sf"/>
</dbReference>
<dbReference type="EC" id="5.2.1.8" evidence="2"/>
<dbReference type="Pfam" id="PF00160">
    <property type="entry name" value="Pro_isomerase"/>
    <property type="match status" value="1"/>
</dbReference>
<protein>
    <submittedName>
        <fullName evidence="2">Peptidylprolyl isomerase</fullName>
        <ecNumber evidence="2">5.2.1.8</ecNumber>
    </submittedName>
</protein>
<dbReference type="EMBL" id="CP138348">
    <property type="protein sequence ID" value="WPF89239.1"/>
    <property type="molecule type" value="Genomic_DNA"/>
</dbReference>
<reference evidence="2" key="1">
    <citation type="submission" date="2023-11" db="EMBL/GenBank/DDBJ databases">
        <title>Genome sequence of Cyanobacterium aponinum BCRC AL20115.</title>
        <authorList>
            <person name="Chang H.-Y."/>
            <person name="Lin K.-M."/>
            <person name="Hsueh H.-T."/>
            <person name="Chu H.-A."/>
            <person name="Kuo C.-H."/>
        </authorList>
    </citation>
    <scope>NUCLEOTIDE SEQUENCE</scope>
    <source>
        <strain evidence="2">AL20115</strain>
    </source>
</reference>
<feature type="domain" description="PPIase cyclophilin-type" evidence="1">
    <location>
        <begin position="39"/>
        <end position="227"/>
    </location>
</feature>
<organism evidence="2">
    <name type="scientific">Cyanobacterium aponinum AL20115</name>
    <dbReference type="NCBI Taxonomy" id="3090662"/>
    <lineage>
        <taxon>Bacteria</taxon>
        <taxon>Bacillati</taxon>
        <taxon>Cyanobacteriota</taxon>
        <taxon>Cyanophyceae</taxon>
        <taxon>Oscillatoriophycideae</taxon>
        <taxon>Chroococcales</taxon>
        <taxon>Geminocystaceae</taxon>
        <taxon>Cyanobacterium</taxon>
    </lineage>
</organism>
<proteinExistence type="predicted"/>
<evidence type="ECO:0000259" key="1">
    <source>
        <dbReference type="PROSITE" id="PS50072"/>
    </source>
</evidence>
<dbReference type="SUPFAM" id="SSF50891">
    <property type="entry name" value="Cyclophilin-like"/>
    <property type="match status" value="1"/>
</dbReference>
<accession>A0AAF0ZH57</accession>
<dbReference type="GO" id="GO:0003755">
    <property type="term" value="F:peptidyl-prolyl cis-trans isomerase activity"/>
    <property type="evidence" value="ECO:0007669"/>
    <property type="project" value="UniProtKB-EC"/>
</dbReference>
<name>A0AAF0ZH57_9CHRO</name>
<gene>
    <name evidence="2" type="ORF">SAY89_02890</name>
</gene>
<sequence>MTINITPINNQSFNLETSSTTINLLNHFDDPLTTGKVANFNLGDNSLGSGEINIVLFDQTGDGAPIAVNNFASYVDGGDYNNSIIDTNNSIIDTSVKSKSKYLLGGAYTVENLEVKRITPKAPIENEFSAQRSNKAGTIAMYNLTNDPNSARNRWVFNVGDNPDFDTFNGGLTVFGQVLSPEDLNTLNAIASLPTIVTQLQVRSSSNNSNSVLSTPFRNLPVNDSNANDFNFPYSSYPFTEDNQFVRFENITIDNVLEFTFTVESNTNPNVVSPSFDNQGNLILDYGSSLKTPLYRFQNQDLPGTYLFVGEEERKNILRNFRNFKEEGLAFKSASQANGDTIKTGETDITIKATNLLGESAQQSFNVSVTGDVPENENQDQLIRFNRFQNRDIPSTYLYASEEESRSIRQNYTNFIEEGIAFYTYGADANLGQDIYRFQNTSQPGTYLFVGEEEKNSILANYPQFVLEGVAFEVAV</sequence>
<dbReference type="Pfam" id="PF18885">
    <property type="entry name" value="DUF5648"/>
    <property type="match status" value="2"/>
</dbReference>